<dbReference type="OrthoDB" id="7062363at2"/>
<feature type="transmembrane region" description="Helical" evidence="1">
    <location>
        <begin position="82"/>
        <end position="109"/>
    </location>
</feature>
<dbReference type="Pfam" id="PF11391">
    <property type="entry name" value="DUF2798"/>
    <property type="match status" value="2"/>
</dbReference>
<keyword evidence="1" id="KW-0812">Transmembrane</keyword>
<accession>A0A0R1M0I8</accession>
<dbReference type="AlphaFoldDB" id="A0A0R1M0I8"/>
<organism evidence="2 3">
    <name type="scientific">Secundilactobacillus odoratitofui DSM 19909 = JCM 15043</name>
    <dbReference type="NCBI Taxonomy" id="1423776"/>
    <lineage>
        <taxon>Bacteria</taxon>
        <taxon>Bacillati</taxon>
        <taxon>Bacillota</taxon>
        <taxon>Bacilli</taxon>
        <taxon>Lactobacillales</taxon>
        <taxon>Lactobacillaceae</taxon>
        <taxon>Secundilactobacillus</taxon>
    </lineage>
</organism>
<feature type="transmembrane region" description="Helical" evidence="1">
    <location>
        <begin position="49"/>
        <end position="70"/>
    </location>
</feature>
<keyword evidence="3" id="KW-1185">Reference proteome</keyword>
<dbReference type="InterPro" id="IPR021529">
    <property type="entry name" value="DUF2798"/>
</dbReference>
<evidence type="ECO:0008006" key="4">
    <source>
        <dbReference type="Google" id="ProtNLM"/>
    </source>
</evidence>
<evidence type="ECO:0000313" key="2">
    <source>
        <dbReference type="EMBL" id="KRK97495.1"/>
    </source>
</evidence>
<keyword evidence="1" id="KW-1133">Transmembrane helix</keyword>
<evidence type="ECO:0000313" key="3">
    <source>
        <dbReference type="Proteomes" id="UP000051160"/>
    </source>
</evidence>
<proteinExistence type="predicted"/>
<dbReference type="EMBL" id="AZEE01000029">
    <property type="protein sequence ID" value="KRK97495.1"/>
    <property type="molecule type" value="Genomic_DNA"/>
</dbReference>
<feature type="transmembrane region" description="Helical" evidence="1">
    <location>
        <begin position="9"/>
        <end position="29"/>
    </location>
</feature>
<protein>
    <recommendedName>
        <fullName evidence="4">Integral membrane protein</fullName>
    </recommendedName>
</protein>
<keyword evidence="1" id="KW-0472">Membrane</keyword>
<feature type="transmembrane region" description="Helical" evidence="1">
    <location>
        <begin position="121"/>
        <end position="140"/>
    </location>
</feature>
<reference evidence="2 3" key="1">
    <citation type="journal article" date="2015" name="Genome Announc.">
        <title>Expanding the biotechnology potential of lactobacilli through comparative genomics of 213 strains and associated genera.</title>
        <authorList>
            <person name="Sun Z."/>
            <person name="Harris H.M."/>
            <person name="McCann A."/>
            <person name="Guo C."/>
            <person name="Argimon S."/>
            <person name="Zhang W."/>
            <person name="Yang X."/>
            <person name="Jeffery I.B."/>
            <person name="Cooney J.C."/>
            <person name="Kagawa T.F."/>
            <person name="Liu W."/>
            <person name="Song Y."/>
            <person name="Salvetti E."/>
            <person name="Wrobel A."/>
            <person name="Rasinkangas P."/>
            <person name="Parkhill J."/>
            <person name="Rea M.C."/>
            <person name="O'Sullivan O."/>
            <person name="Ritari J."/>
            <person name="Douillard F.P."/>
            <person name="Paul Ross R."/>
            <person name="Yang R."/>
            <person name="Briner A.E."/>
            <person name="Felis G.E."/>
            <person name="de Vos W.M."/>
            <person name="Barrangou R."/>
            <person name="Klaenhammer T.R."/>
            <person name="Caufield P.W."/>
            <person name="Cui Y."/>
            <person name="Zhang H."/>
            <person name="O'Toole P.W."/>
        </authorList>
    </citation>
    <scope>NUCLEOTIDE SEQUENCE [LARGE SCALE GENOMIC DNA]</scope>
    <source>
        <strain evidence="2 3">DSM 19909</strain>
    </source>
</reference>
<dbReference type="STRING" id="1423776.FD04_GL001523"/>
<name>A0A0R1M0I8_9LACO</name>
<dbReference type="PATRIC" id="fig|1423776.4.peg.1541"/>
<dbReference type="RefSeq" id="WP_054700211.1">
    <property type="nucleotide sequence ID" value="NZ_AZEE01000029.1"/>
</dbReference>
<evidence type="ECO:0000256" key="1">
    <source>
        <dbReference type="SAM" id="Phobius"/>
    </source>
</evidence>
<sequence>MPRNLKEELVFTAIMAGLMVLVMVGYNVVLAEGFTSNLVLHTLEEYPGGLIVAVILDLLVVGKLAKGFAFKYIINDYMKKNVLLIGLTISVLMVLGMVTCMSLFGIIMAGNVSWGAYGHAWLFNVIMALPLQLLIVGPIARTILGKMQASADAATALREESTTENELD</sequence>
<dbReference type="Proteomes" id="UP000051160">
    <property type="component" value="Unassembled WGS sequence"/>
</dbReference>
<gene>
    <name evidence="2" type="ORF">FD04_GL001523</name>
</gene>
<comment type="caution">
    <text evidence="2">The sequence shown here is derived from an EMBL/GenBank/DDBJ whole genome shotgun (WGS) entry which is preliminary data.</text>
</comment>